<sequence length="128" mass="13777">MSSSSALRLASYLAAENYDSLPAEVIEKSKLCLLDALGCLIGAYRSSASTVVESFVSELGKSGDVAGSHLKTDCAAAFANVTLIDKPTIHCEFANESAWKLPDCQSCRIEQVNRLKIESDSYDRTGFC</sequence>
<dbReference type="GO" id="GO:0016829">
    <property type="term" value="F:lyase activity"/>
    <property type="evidence" value="ECO:0007669"/>
    <property type="project" value="InterPro"/>
</dbReference>
<keyword evidence="3" id="KW-1185">Reference proteome</keyword>
<reference evidence="2 3" key="1">
    <citation type="submission" date="2020-02" db="EMBL/GenBank/DDBJ databases">
        <title>Genome sequence of the type strain CGMCC 1.15528 of Mesorhizobium zhangyense.</title>
        <authorList>
            <person name="Gao J."/>
            <person name="Sun J."/>
        </authorList>
    </citation>
    <scope>NUCLEOTIDE SEQUENCE [LARGE SCALE GENOMIC DNA]</scope>
    <source>
        <strain evidence="2 3">CGMCC 1.15528</strain>
    </source>
</reference>
<dbReference type="InterPro" id="IPR042183">
    <property type="entry name" value="MmgE/PrpD_sf_1"/>
</dbReference>
<evidence type="ECO:0000313" key="3">
    <source>
        <dbReference type="Proteomes" id="UP000481252"/>
    </source>
</evidence>
<dbReference type="Gene3D" id="1.10.4100.10">
    <property type="entry name" value="2-methylcitrate dehydratase PrpD"/>
    <property type="match status" value="1"/>
</dbReference>
<accession>A0A7C9R7B6</accession>
<dbReference type="RefSeq" id="WP_165117752.1">
    <property type="nucleotide sequence ID" value="NZ_JAAKZG010000004.1"/>
</dbReference>
<evidence type="ECO:0000259" key="1">
    <source>
        <dbReference type="Pfam" id="PF03972"/>
    </source>
</evidence>
<organism evidence="2 3">
    <name type="scientific">Mesorhizobium zhangyense</name>
    <dbReference type="NCBI Taxonomy" id="1776730"/>
    <lineage>
        <taxon>Bacteria</taxon>
        <taxon>Pseudomonadati</taxon>
        <taxon>Pseudomonadota</taxon>
        <taxon>Alphaproteobacteria</taxon>
        <taxon>Hyphomicrobiales</taxon>
        <taxon>Phyllobacteriaceae</taxon>
        <taxon>Mesorhizobium</taxon>
    </lineage>
</organism>
<feature type="domain" description="MmgE/PrpD N-terminal" evidence="1">
    <location>
        <begin position="8"/>
        <end position="84"/>
    </location>
</feature>
<dbReference type="AlphaFoldDB" id="A0A7C9R7B6"/>
<dbReference type="EMBL" id="JAAKZG010000004">
    <property type="protein sequence ID" value="NGN41902.1"/>
    <property type="molecule type" value="Genomic_DNA"/>
</dbReference>
<dbReference type="InterPro" id="IPR045336">
    <property type="entry name" value="MmgE_PrpD_N"/>
</dbReference>
<evidence type="ECO:0000313" key="2">
    <source>
        <dbReference type="EMBL" id="NGN41902.1"/>
    </source>
</evidence>
<name>A0A7C9R7B6_9HYPH</name>
<dbReference type="SUPFAM" id="SSF103378">
    <property type="entry name" value="2-methylcitrate dehydratase PrpD"/>
    <property type="match status" value="1"/>
</dbReference>
<dbReference type="InterPro" id="IPR036148">
    <property type="entry name" value="MmgE/PrpD_sf"/>
</dbReference>
<dbReference type="Proteomes" id="UP000481252">
    <property type="component" value="Unassembled WGS sequence"/>
</dbReference>
<dbReference type="Pfam" id="PF03972">
    <property type="entry name" value="MmgE_PrpD_N"/>
    <property type="match status" value="1"/>
</dbReference>
<proteinExistence type="predicted"/>
<comment type="caution">
    <text evidence="2">The sequence shown here is derived from an EMBL/GenBank/DDBJ whole genome shotgun (WGS) entry which is preliminary data.</text>
</comment>
<gene>
    <name evidence="2" type="ORF">G6N74_12555</name>
</gene>
<protein>
    <submittedName>
        <fullName evidence="2">MmgE/PrpD family protein</fullName>
    </submittedName>
</protein>